<name>A0A069RIG4_PEPLI</name>
<keyword evidence="2" id="KW-0812">Transmembrane</keyword>
<dbReference type="SUPFAM" id="SSF103190">
    <property type="entry name" value="Sensory domain-like"/>
    <property type="match status" value="1"/>
</dbReference>
<dbReference type="RefSeq" id="WP_052635848.1">
    <property type="nucleotide sequence ID" value="NZ_FSRH01000001.1"/>
</dbReference>
<dbReference type="PANTHER" id="PTHR43156:SF2">
    <property type="entry name" value="STAGE II SPORULATION PROTEIN E"/>
    <property type="match status" value="1"/>
</dbReference>
<dbReference type="Proteomes" id="UP000027946">
    <property type="component" value="Unassembled WGS sequence"/>
</dbReference>
<dbReference type="CDD" id="cd12913">
    <property type="entry name" value="PDC1_MCP_like"/>
    <property type="match status" value="1"/>
</dbReference>
<dbReference type="Gene3D" id="6.10.340.10">
    <property type="match status" value="1"/>
</dbReference>
<dbReference type="GO" id="GO:0016791">
    <property type="term" value="F:phosphatase activity"/>
    <property type="evidence" value="ECO:0007669"/>
    <property type="project" value="TreeGrafter"/>
</dbReference>
<dbReference type="InterPro" id="IPR001932">
    <property type="entry name" value="PPM-type_phosphatase-like_dom"/>
</dbReference>
<evidence type="ECO:0000256" key="1">
    <source>
        <dbReference type="ARBA" id="ARBA00022801"/>
    </source>
</evidence>
<dbReference type="InterPro" id="IPR052016">
    <property type="entry name" value="Bact_Sigma-Reg"/>
</dbReference>
<evidence type="ECO:0000256" key="2">
    <source>
        <dbReference type="SAM" id="Phobius"/>
    </source>
</evidence>
<keyword evidence="2" id="KW-1133">Transmembrane helix</keyword>
<sequence length="632" mass="71267">MEEYFGKSIRTKMTAAMVVCAVITALLISIMMILSHYCSFEKEISEKMALISQNYANKFDSDLRSVEQSVKVMKYCLDNGFEPKQFNEHPNAYIEQYEREMDMLIKTVADDINAQKGIDIKSGVEAVYFTINPKLTGRVHEIWYADLAGNGLLQQMDSDPDPEHPYIESFYPENENMRWYYSPVMERKGVWSKPYEEPEIDETIISYTEPVFKEGILVGVVGIDISIDLMRRSIEELKVFDNGYAFLMDQDLHFLVHPEFSHEDSIMSVYSGNTTDQVQEALSVPSGTARYVLMGENKILGYSHMSNGWILGCTAPMSEAYMQLKIHMMFILLATILSVLIIVKIAFRISKSLSEPIIKITNIIENTAGFDFKTNNTLKVFANRSDEVGVMARETSKMKKILKGTGIGKAASMQKKSLQRVFPLPGKADMEVVYAAAHAVSGDGYYLKAVDEGLVLGVIWDVSGKGVTAALKNLAFNVMYHESTAKCISPIDVVRDLNERLCRLDEETYIAACCFSLDFEKGVANVAGAGISQFMHKSAKNKYEEKTVKGPFLGMFENSEFDQQSIHFKSGDRFYFFTDGMEFIEDDKCMEEMLNSLSIAELKSYITDSIRNCSNGSEGLKDDCTFIAFDIK</sequence>
<keyword evidence="4" id="KW-0418">Kinase</keyword>
<comment type="caution">
    <text evidence="4">The sequence shown here is derived from an EMBL/GenBank/DDBJ whole genome shotgun (WGS) entry which is preliminary data.</text>
</comment>
<dbReference type="Gene3D" id="3.60.40.10">
    <property type="entry name" value="PPM-type phosphatase domain"/>
    <property type="match status" value="1"/>
</dbReference>
<dbReference type="GO" id="GO:0016301">
    <property type="term" value="F:kinase activity"/>
    <property type="evidence" value="ECO:0007669"/>
    <property type="project" value="UniProtKB-KW"/>
</dbReference>
<evidence type="ECO:0000313" key="5">
    <source>
        <dbReference type="Proteomes" id="UP000027946"/>
    </source>
</evidence>
<dbReference type="InterPro" id="IPR036457">
    <property type="entry name" value="PPM-type-like_dom_sf"/>
</dbReference>
<dbReference type="OrthoDB" id="9804955at2"/>
<keyword evidence="5" id="KW-1185">Reference proteome</keyword>
<dbReference type="STRING" id="1121324.CLIT_2c01790"/>
<feature type="domain" description="PPM-type phosphatase" evidence="3">
    <location>
        <begin position="428"/>
        <end position="631"/>
    </location>
</feature>
<evidence type="ECO:0000313" key="4">
    <source>
        <dbReference type="EMBL" id="KDR96573.1"/>
    </source>
</evidence>
<keyword evidence="4" id="KW-0808">Transferase</keyword>
<dbReference type="PANTHER" id="PTHR43156">
    <property type="entry name" value="STAGE II SPORULATION PROTEIN E-RELATED"/>
    <property type="match status" value="1"/>
</dbReference>
<protein>
    <submittedName>
        <fullName evidence="4">Histidine kinase</fullName>
    </submittedName>
</protein>
<keyword evidence="1" id="KW-0378">Hydrolase</keyword>
<reference evidence="4 5" key="1">
    <citation type="submission" date="2014-03" db="EMBL/GenBank/DDBJ databases">
        <title>Genome sequence of Clostridium litorale W6, DSM 5388.</title>
        <authorList>
            <person name="Poehlein A."/>
            <person name="Jagirdar A."/>
            <person name="Khonsari B."/>
            <person name="Chibani C.M."/>
            <person name="Gutierrez Gutierrez D.A."/>
            <person name="Davydova E."/>
            <person name="Alghaithi H.S."/>
            <person name="Nair K.P."/>
            <person name="Dhamotharan K."/>
            <person name="Chandran L."/>
            <person name="G W."/>
            <person name="Daniel R."/>
        </authorList>
    </citation>
    <scope>NUCLEOTIDE SEQUENCE [LARGE SCALE GENOMIC DNA]</scope>
    <source>
        <strain evidence="4 5">W6</strain>
    </source>
</reference>
<feature type="transmembrane region" description="Helical" evidence="2">
    <location>
        <begin position="326"/>
        <end position="347"/>
    </location>
</feature>
<feature type="transmembrane region" description="Helical" evidence="2">
    <location>
        <begin position="15"/>
        <end position="38"/>
    </location>
</feature>
<dbReference type="AlphaFoldDB" id="A0A069RIG4"/>
<dbReference type="eggNOG" id="COG0840">
    <property type="taxonomic scope" value="Bacteria"/>
</dbReference>
<keyword evidence="2" id="KW-0472">Membrane</keyword>
<gene>
    <name evidence="4" type="ORF">CLIT_2c01790</name>
</gene>
<proteinExistence type="predicted"/>
<dbReference type="Gene3D" id="3.30.450.20">
    <property type="entry name" value="PAS domain"/>
    <property type="match status" value="2"/>
</dbReference>
<dbReference type="eggNOG" id="COG2208">
    <property type="taxonomic scope" value="Bacteria"/>
</dbReference>
<dbReference type="EMBL" id="JJMM01000002">
    <property type="protein sequence ID" value="KDR96573.1"/>
    <property type="molecule type" value="Genomic_DNA"/>
</dbReference>
<dbReference type="SMART" id="SM00331">
    <property type="entry name" value="PP2C_SIG"/>
    <property type="match status" value="1"/>
</dbReference>
<dbReference type="InterPro" id="IPR029151">
    <property type="entry name" value="Sensor-like_sf"/>
</dbReference>
<dbReference type="Pfam" id="PF07228">
    <property type="entry name" value="SpoIIE"/>
    <property type="match status" value="1"/>
</dbReference>
<dbReference type="CDD" id="cd12912">
    <property type="entry name" value="PDC2_MCP_like"/>
    <property type="match status" value="1"/>
</dbReference>
<organism evidence="4 5">
    <name type="scientific">Peptoclostridium litorale DSM 5388</name>
    <dbReference type="NCBI Taxonomy" id="1121324"/>
    <lineage>
        <taxon>Bacteria</taxon>
        <taxon>Bacillati</taxon>
        <taxon>Bacillota</taxon>
        <taxon>Clostridia</taxon>
        <taxon>Peptostreptococcales</taxon>
        <taxon>Peptoclostridiaceae</taxon>
        <taxon>Peptoclostridium</taxon>
    </lineage>
</organism>
<accession>A0A069RIG4</accession>
<evidence type="ECO:0000259" key="3">
    <source>
        <dbReference type="SMART" id="SM00331"/>
    </source>
</evidence>
<dbReference type="Pfam" id="PF22673">
    <property type="entry name" value="MCP-like_PDC_1"/>
    <property type="match status" value="1"/>
</dbReference>